<name>A0A8J7TIZ9_ATRSP</name>
<evidence type="ECO:0000256" key="7">
    <source>
        <dbReference type="ARBA" id="ARBA00038016"/>
    </source>
</evidence>
<keyword evidence="2" id="KW-0809">Transit peptide</keyword>
<accession>A0A8J7TIZ9</accession>
<comment type="caution">
    <text evidence="10">The sequence shown here is derived from an EMBL/GenBank/DDBJ whole genome shotgun (WGS) entry which is preliminary data.</text>
</comment>
<keyword evidence="3" id="KW-0689">Ribosomal protein</keyword>
<dbReference type="PANTHER" id="PTHR11362:SF133">
    <property type="entry name" value="LARGE RIBOSOMAL SUBUNIT PROTEIN ML38"/>
    <property type="match status" value="1"/>
</dbReference>
<dbReference type="Gene3D" id="3.90.280.10">
    <property type="entry name" value="PEBP-like"/>
    <property type="match status" value="1"/>
</dbReference>
<evidence type="ECO:0000256" key="1">
    <source>
        <dbReference type="ARBA" id="ARBA00004173"/>
    </source>
</evidence>
<keyword evidence="4" id="KW-0175">Coiled coil</keyword>
<sequence>MAARMVCGVVLRTGTDLGVFRKFGTSAAACRRAAPLGPMPNEDIDARNLESLEKYRSYTRYLKVAEEESRKPHWWKTYRQYVVQEEACCCFPPEGAEKIDIGLPHLRPSRSQEVKERRKLCRENRRSSELERATRLQTLRIPLDEVKAEWERTNGPYEVQRVAEYYGIYRDLFPHATFVPRVVLRVVYGTEGEHSSPVHCGNVLTPSEAASAPHVTFGAEDGSLWTLLLTSPDEHLRDNESEYVHWLVGNIPGNMVHSGEEVCHYFPPFPAKGTGFHRFVFILFKQEGPINFKEDYRQSPWSPSNVLCQSWLLYSTCKIEELTGRLITKSYFFSSHSLTMRTFRTLDFYRKHQDAMTPAGLAFFQCQWDDSVTHTFHELLSMKEPVFEYDRPPVYHPPQKKYPHGQPLRYLDRYRDSQEPSYGIY</sequence>
<proteinExistence type="inferred from homology"/>
<feature type="non-terminal residue" evidence="10">
    <location>
        <position position="425"/>
    </location>
</feature>
<protein>
    <recommendedName>
        <fullName evidence="8">Large ribosomal subunit protein mL38</fullName>
    </recommendedName>
    <alternativeName>
        <fullName evidence="9">39S ribosomal protein L38, mitochondrial</fullName>
    </alternativeName>
</protein>
<organism evidence="10 11">
    <name type="scientific">Atractosteus spatula</name>
    <name type="common">Alligator gar</name>
    <name type="synonym">Lepisosteus spatula</name>
    <dbReference type="NCBI Taxonomy" id="7917"/>
    <lineage>
        <taxon>Eukaryota</taxon>
        <taxon>Metazoa</taxon>
        <taxon>Chordata</taxon>
        <taxon>Craniata</taxon>
        <taxon>Vertebrata</taxon>
        <taxon>Euteleostomi</taxon>
        <taxon>Actinopterygii</taxon>
        <taxon>Neopterygii</taxon>
        <taxon>Holostei</taxon>
        <taxon>Semionotiformes</taxon>
        <taxon>Lepisosteidae</taxon>
        <taxon>Atractosteus</taxon>
    </lineage>
</organism>
<dbReference type="InterPro" id="IPR008914">
    <property type="entry name" value="PEBP"/>
</dbReference>
<feature type="non-terminal residue" evidence="10">
    <location>
        <position position="1"/>
    </location>
</feature>
<dbReference type="InterPro" id="IPR035810">
    <property type="entry name" value="PEBP_euk"/>
</dbReference>
<dbReference type="Proteomes" id="UP000736164">
    <property type="component" value="Unassembled WGS sequence"/>
</dbReference>
<dbReference type="PANTHER" id="PTHR11362">
    <property type="entry name" value="PHOSPHATIDYLETHANOLAMINE-BINDING PROTEIN"/>
    <property type="match status" value="1"/>
</dbReference>
<reference evidence="10" key="1">
    <citation type="journal article" date="2021" name="Cell">
        <title>Tracing the genetic footprints of vertebrate landing in non-teleost ray-finned fishes.</title>
        <authorList>
            <person name="Bi X."/>
            <person name="Wang K."/>
            <person name="Yang L."/>
            <person name="Pan H."/>
            <person name="Jiang H."/>
            <person name="Wei Q."/>
            <person name="Fang M."/>
            <person name="Yu H."/>
            <person name="Zhu C."/>
            <person name="Cai Y."/>
            <person name="He Y."/>
            <person name="Gan X."/>
            <person name="Zeng H."/>
            <person name="Yu D."/>
            <person name="Zhu Y."/>
            <person name="Jiang H."/>
            <person name="Qiu Q."/>
            <person name="Yang H."/>
            <person name="Zhang Y.E."/>
            <person name="Wang W."/>
            <person name="Zhu M."/>
            <person name="He S."/>
            <person name="Zhang G."/>
        </authorList>
    </citation>
    <scope>NUCLEOTIDE SEQUENCE</scope>
    <source>
        <strain evidence="10">Allg_001</strain>
    </source>
</reference>
<evidence type="ECO:0000256" key="3">
    <source>
        <dbReference type="ARBA" id="ARBA00022980"/>
    </source>
</evidence>
<evidence type="ECO:0000256" key="6">
    <source>
        <dbReference type="ARBA" id="ARBA00023274"/>
    </source>
</evidence>
<dbReference type="CDD" id="cd00866">
    <property type="entry name" value="PEBP_euk"/>
    <property type="match status" value="1"/>
</dbReference>
<dbReference type="GO" id="GO:0005762">
    <property type="term" value="C:mitochondrial large ribosomal subunit"/>
    <property type="evidence" value="ECO:0007669"/>
    <property type="project" value="TreeGrafter"/>
</dbReference>
<keyword evidence="5" id="KW-0496">Mitochondrion</keyword>
<evidence type="ECO:0000313" key="11">
    <source>
        <dbReference type="Proteomes" id="UP000736164"/>
    </source>
</evidence>
<evidence type="ECO:0000313" key="10">
    <source>
        <dbReference type="EMBL" id="MBN3325038.1"/>
    </source>
</evidence>
<dbReference type="AlphaFoldDB" id="A0A8J7TIZ9"/>
<keyword evidence="6" id="KW-0687">Ribonucleoprotein</keyword>
<comment type="subcellular location">
    <subcellularLocation>
        <location evidence="1">Mitochondrion</location>
    </subcellularLocation>
</comment>
<dbReference type="InterPro" id="IPR036610">
    <property type="entry name" value="PEBP-like_sf"/>
</dbReference>
<keyword evidence="11" id="KW-1185">Reference proteome</keyword>
<dbReference type="EMBL" id="JAAWVO010073723">
    <property type="protein sequence ID" value="MBN3325038.1"/>
    <property type="molecule type" value="Genomic_DNA"/>
</dbReference>
<evidence type="ECO:0000256" key="9">
    <source>
        <dbReference type="ARBA" id="ARBA00041206"/>
    </source>
</evidence>
<evidence type="ECO:0000256" key="2">
    <source>
        <dbReference type="ARBA" id="ARBA00022946"/>
    </source>
</evidence>
<gene>
    <name evidence="10" type="primary">Mrpl38</name>
    <name evidence="10" type="ORF">GTO95_0015776</name>
</gene>
<dbReference type="Pfam" id="PF01161">
    <property type="entry name" value="PBP"/>
    <property type="match status" value="1"/>
</dbReference>
<evidence type="ECO:0000256" key="4">
    <source>
        <dbReference type="ARBA" id="ARBA00023054"/>
    </source>
</evidence>
<comment type="similarity">
    <text evidence="7">Belongs to the phosphatidylethanolamine-binding protein family. Mitochondrion-specific ribosomal protein mL38 subfamily.</text>
</comment>
<dbReference type="SUPFAM" id="SSF49777">
    <property type="entry name" value="PEBP-like"/>
    <property type="match status" value="1"/>
</dbReference>
<evidence type="ECO:0000256" key="5">
    <source>
        <dbReference type="ARBA" id="ARBA00023128"/>
    </source>
</evidence>
<evidence type="ECO:0000256" key="8">
    <source>
        <dbReference type="ARBA" id="ARBA00039444"/>
    </source>
</evidence>